<evidence type="ECO:0000256" key="2">
    <source>
        <dbReference type="ARBA" id="ARBA00022669"/>
    </source>
</evidence>
<dbReference type="SUPFAM" id="SSF53474">
    <property type="entry name" value="alpha/beta-Hydrolases"/>
    <property type="match status" value="1"/>
</dbReference>
<dbReference type="PANTHER" id="PTHR11559">
    <property type="entry name" value="CARBOXYLESTERASE"/>
    <property type="match status" value="1"/>
</dbReference>
<organism evidence="7 8">
    <name type="scientific">Gonapodya prolifera (strain JEL478)</name>
    <name type="common">Monoblepharis prolifera</name>
    <dbReference type="NCBI Taxonomy" id="1344416"/>
    <lineage>
        <taxon>Eukaryota</taxon>
        <taxon>Fungi</taxon>
        <taxon>Fungi incertae sedis</taxon>
        <taxon>Chytridiomycota</taxon>
        <taxon>Chytridiomycota incertae sedis</taxon>
        <taxon>Monoblepharidomycetes</taxon>
        <taxon>Monoblepharidales</taxon>
        <taxon>Gonapodyaceae</taxon>
        <taxon>Gonapodya</taxon>
    </lineage>
</organism>
<dbReference type="PROSITE" id="PS00122">
    <property type="entry name" value="CARBOXYLESTERASE_B_1"/>
    <property type="match status" value="1"/>
</dbReference>
<dbReference type="EMBL" id="KQ965896">
    <property type="protein sequence ID" value="KXS09050.1"/>
    <property type="molecule type" value="Genomic_DNA"/>
</dbReference>
<dbReference type="Gene3D" id="3.40.50.1820">
    <property type="entry name" value="alpha/beta hydrolase"/>
    <property type="match status" value="1"/>
</dbReference>
<dbReference type="PROSITE" id="PS00026">
    <property type="entry name" value="CHIT_BIND_I_1"/>
    <property type="match status" value="1"/>
</dbReference>
<dbReference type="OMA" id="MAWTKSK"/>
<sequence>MAPIFKCALAAFVPAVALFASGVFGQVSTSTVATEQGDVTGSVFPGGWREFRNIPFAEPPVGNLRWKAPKYPPSKYTNGSRAGTSDVGYMCCPQAPTATGIDLCTGGVKEDCLVLHVYTPASAVKPDAKLPVWVHGGALVTGNAARWNGSYIVNNFDVVLVKINYRVNVYGFFGGMDLLEDAGKDGLNFGFQDQVAALKWVKANVASFGGDPSQVTVFGESAGSISIGWLALMPQAKDLFHQIIMESGGPGALDGQKPDSDFSVNGQYKNALKAFNITDPNLTAAQRMAALRNVSDADMSKWAITGIYPGMPTVDGVTITTNSWQQLKDGKIHSNIRAVIIGDNENEGTVFTGAYGTNFTVMNTFLNGTSSPNVLPPDTTIGGEMWPEDWRQRVLDLYFEGRKGDRNKEFDAAGEIVGDYIFYSSDRYFAESAFKSGKKVYKYRFNVNTTGVNLTDAAGNYRGVTHGSEQQFVFLLPTLSDTDKRTSLAMTTRWTNFAIYGDPNHGINASATDAAWPVYELPERRIQHFGPNGTTTEMKEADLKTYSGYRKTGNELFQEYYLHSLDVTRPPISPNGRCGAGQGGYRCPNYGQCCSIYGWCGNGTEFCGSSCNQEYSFTSFSCA</sequence>
<evidence type="ECO:0000256" key="3">
    <source>
        <dbReference type="ARBA" id="ARBA00022801"/>
    </source>
</evidence>
<accession>A0A138ZX18</accession>
<evidence type="ECO:0000259" key="6">
    <source>
        <dbReference type="PROSITE" id="PS50941"/>
    </source>
</evidence>
<keyword evidence="2 4" id="KW-0147">Chitin-binding</keyword>
<dbReference type="Pfam" id="PF00135">
    <property type="entry name" value="COesterase"/>
    <property type="match status" value="1"/>
</dbReference>
<evidence type="ECO:0000313" key="7">
    <source>
        <dbReference type="EMBL" id="KXS09050.1"/>
    </source>
</evidence>
<dbReference type="InterPro" id="IPR019826">
    <property type="entry name" value="Carboxylesterase_B_AS"/>
</dbReference>
<proteinExistence type="inferred from homology"/>
<comment type="caution">
    <text evidence="4">Lacks conserved residue(s) required for the propagation of feature annotation.</text>
</comment>
<protein>
    <recommendedName>
        <fullName evidence="5">Carboxylic ester hydrolase</fullName>
        <ecNumber evidence="5">3.1.1.-</ecNumber>
    </recommendedName>
</protein>
<dbReference type="PROSITE" id="PS50941">
    <property type="entry name" value="CHIT_BIND_I_2"/>
    <property type="match status" value="1"/>
</dbReference>
<evidence type="ECO:0000313" key="8">
    <source>
        <dbReference type="Proteomes" id="UP000070544"/>
    </source>
</evidence>
<dbReference type="GO" id="GO:0016787">
    <property type="term" value="F:hydrolase activity"/>
    <property type="evidence" value="ECO:0007669"/>
    <property type="project" value="UniProtKB-KW"/>
</dbReference>
<gene>
    <name evidence="7" type="ORF">M427DRAFT_141484</name>
</gene>
<dbReference type="SUPFAM" id="SSF57016">
    <property type="entry name" value="Plant lectins/antimicrobial peptides"/>
    <property type="match status" value="1"/>
</dbReference>
<dbReference type="AlphaFoldDB" id="A0A138ZX18"/>
<dbReference type="Gene3D" id="3.30.60.10">
    <property type="entry name" value="Endochitinase-like"/>
    <property type="match status" value="1"/>
</dbReference>
<dbReference type="SMART" id="SM00270">
    <property type="entry name" value="ChtBD1"/>
    <property type="match status" value="1"/>
</dbReference>
<dbReference type="InterPro" id="IPR036861">
    <property type="entry name" value="Endochitinase-like_sf"/>
</dbReference>
<dbReference type="InterPro" id="IPR029058">
    <property type="entry name" value="AB_hydrolase_fold"/>
</dbReference>
<feature type="domain" description="Chitin-binding type-1" evidence="6">
    <location>
        <begin position="575"/>
        <end position="623"/>
    </location>
</feature>
<dbReference type="InterPro" id="IPR002018">
    <property type="entry name" value="CarbesteraseB"/>
</dbReference>
<comment type="similarity">
    <text evidence="1 5">Belongs to the type-B carboxylesterase/lipase family.</text>
</comment>
<keyword evidence="4" id="KW-1015">Disulfide bond</keyword>
<evidence type="ECO:0000256" key="5">
    <source>
        <dbReference type="RuleBase" id="RU361235"/>
    </source>
</evidence>
<dbReference type="InterPro" id="IPR001002">
    <property type="entry name" value="Chitin-bd_1"/>
</dbReference>
<feature type="signal peptide" evidence="5">
    <location>
        <begin position="1"/>
        <end position="25"/>
    </location>
</feature>
<name>A0A138ZX18_GONPJ</name>
<keyword evidence="8" id="KW-1185">Reference proteome</keyword>
<feature type="chain" id="PRO_5007230258" description="Carboxylic ester hydrolase" evidence="5">
    <location>
        <begin position="26"/>
        <end position="623"/>
    </location>
</feature>
<dbReference type="InterPro" id="IPR050309">
    <property type="entry name" value="Type-B_Carboxylest/Lipase"/>
</dbReference>
<dbReference type="EC" id="3.1.1.-" evidence="5"/>
<dbReference type="InterPro" id="IPR018371">
    <property type="entry name" value="Chitin-binding_1_CS"/>
</dbReference>
<dbReference type="STRING" id="1344416.A0A138ZX18"/>
<dbReference type="CDD" id="cd00035">
    <property type="entry name" value="ChtBD1"/>
    <property type="match status" value="1"/>
</dbReference>
<dbReference type="OrthoDB" id="408631at2759"/>
<dbReference type="Pfam" id="PF00187">
    <property type="entry name" value="Chitin_bind_1"/>
    <property type="match status" value="1"/>
</dbReference>
<dbReference type="GO" id="GO:0008061">
    <property type="term" value="F:chitin binding"/>
    <property type="evidence" value="ECO:0007669"/>
    <property type="project" value="UniProtKB-UniRule"/>
</dbReference>
<reference evidence="7 8" key="1">
    <citation type="journal article" date="2015" name="Genome Biol. Evol.">
        <title>Phylogenomic analyses indicate that early fungi evolved digesting cell walls of algal ancestors of land plants.</title>
        <authorList>
            <person name="Chang Y."/>
            <person name="Wang S."/>
            <person name="Sekimoto S."/>
            <person name="Aerts A.L."/>
            <person name="Choi C."/>
            <person name="Clum A."/>
            <person name="LaButti K.M."/>
            <person name="Lindquist E.A."/>
            <person name="Yee Ngan C."/>
            <person name="Ohm R.A."/>
            <person name="Salamov A.A."/>
            <person name="Grigoriev I.V."/>
            <person name="Spatafora J.W."/>
            <person name="Berbee M.L."/>
        </authorList>
    </citation>
    <scope>NUCLEOTIDE SEQUENCE [LARGE SCALE GENOMIC DNA]</scope>
    <source>
        <strain evidence="7 8">JEL478</strain>
    </source>
</reference>
<evidence type="ECO:0000256" key="4">
    <source>
        <dbReference type="PROSITE-ProRule" id="PRU00261"/>
    </source>
</evidence>
<feature type="disulfide bond" evidence="4">
    <location>
        <begin position="593"/>
        <end position="607"/>
    </location>
</feature>
<keyword evidence="3 5" id="KW-0378">Hydrolase</keyword>
<dbReference type="ESTHER" id="gonpr-a0a138zx18">
    <property type="family name" value="Carb_B_Root"/>
</dbReference>
<keyword evidence="5" id="KW-0732">Signal</keyword>
<evidence type="ECO:0000256" key="1">
    <source>
        <dbReference type="ARBA" id="ARBA00005964"/>
    </source>
</evidence>
<dbReference type="Proteomes" id="UP000070544">
    <property type="component" value="Unassembled WGS sequence"/>
</dbReference>